<gene>
    <name evidence="1" type="ORF">L6452_16207</name>
</gene>
<keyword evidence="2" id="KW-1185">Reference proteome</keyword>
<name>A0ACB9C048_ARCLA</name>
<reference evidence="1 2" key="2">
    <citation type="journal article" date="2022" name="Mol. Ecol. Resour.">
        <title>The genomes of chicory, endive, great burdock and yacon provide insights into Asteraceae paleo-polyploidization history and plant inulin production.</title>
        <authorList>
            <person name="Fan W."/>
            <person name="Wang S."/>
            <person name="Wang H."/>
            <person name="Wang A."/>
            <person name="Jiang F."/>
            <person name="Liu H."/>
            <person name="Zhao H."/>
            <person name="Xu D."/>
            <person name="Zhang Y."/>
        </authorList>
    </citation>
    <scope>NUCLEOTIDE SEQUENCE [LARGE SCALE GENOMIC DNA]</scope>
    <source>
        <strain evidence="2">cv. Niubang</strain>
    </source>
</reference>
<reference evidence="2" key="1">
    <citation type="journal article" date="2022" name="Mol. Ecol. Resour.">
        <title>The genomes of chicory, endive, great burdock and yacon provide insights into Asteraceae palaeo-polyploidization history and plant inulin production.</title>
        <authorList>
            <person name="Fan W."/>
            <person name="Wang S."/>
            <person name="Wang H."/>
            <person name="Wang A."/>
            <person name="Jiang F."/>
            <person name="Liu H."/>
            <person name="Zhao H."/>
            <person name="Xu D."/>
            <person name="Zhang Y."/>
        </authorList>
    </citation>
    <scope>NUCLEOTIDE SEQUENCE [LARGE SCALE GENOMIC DNA]</scope>
    <source>
        <strain evidence="2">cv. Niubang</strain>
    </source>
</reference>
<proteinExistence type="predicted"/>
<accession>A0ACB9C048</accession>
<sequence length="794" mass="89764">MYSSIIFLERSRIFDHNVLHRLTLLRRMGGGPRTFPGGLNKWQWKRLHEKQARQKEKRLLDQEKQLYQARVRSEIRSKLANSDSSRHEQNTNSPNYKPLSPKEHIKVLADRFMKEGAEDLWNEADGPIRSSSPREIARIESNHDPINLRRVISGQNHIANNQVGEVSSGFSYNQLKPRYFSMYVCSGNQYSLLKARHYSVRTSRSSYRKNDSSSSEDDGTDNDEGFLMTKMKFGDQRRKPLSLIGSSDGEGSDDDDGKGNGKKMMMSSAALGKYDVKKTKRIPLKFLEEEDDLSLHVQAIRNEFNKRRMAEKDNGVGNDDTILSPKRFDECNVSPLTIKALTLAGYVQMTKVQDATMSACLEGKDALVKAKTGTGKSAAFLLPAIETVLKASSKDATKRIPQICVLILCPTRELASQIAAEANVLLKYHDGIGVQTLVGGTRFKVDQKRLETEPCQIIIATPGRLLDHIENKSGFSARLMGLKMLILDEADHLLDLGFRKDIEKIVDCLPRQKQSLLFPATLPKEVRRVSQLVLKREHAYINTVGLGPETHDMVNQSYVIAPHEQHFQIVHHLLKEHIAQVPNYKVIVFCTTAMMTTLMFSLLREMKMSVREIHSRKPQLYRTRVSDEFKEAKQLILITSEVSARGMNYPDVSLVIQVGVPTDREQYINRLGRTGRVGKGGEGIMLLAPWEEYFLEEIKDLPLRKSSSPHLDPDTKVKIEKSMAAIDPSLKEAAYHGWLGYYNSIREIGRDKTTLVELGTGFCKSIGLEKVPALFRKTAVKMGLKDIAGIRVRK</sequence>
<evidence type="ECO:0000313" key="1">
    <source>
        <dbReference type="EMBL" id="KAI3727590.1"/>
    </source>
</evidence>
<organism evidence="1 2">
    <name type="scientific">Arctium lappa</name>
    <name type="common">Greater burdock</name>
    <name type="synonym">Lappa major</name>
    <dbReference type="NCBI Taxonomy" id="4217"/>
    <lineage>
        <taxon>Eukaryota</taxon>
        <taxon>Viridiplantae</taxon>
        <taxon>Streptophyta</taxon>
        <taxon>Embryophyta</taxon>
        <taxon>Tracheophyta</taxon>
        <taxon>Spermatophyta</taxon>
        <taxon>Magnoliopsida</taxon>
        <taxon>eudicotyledons</taxon>
        <taxon>Gunneridae</taxon>
        <taxon>Pentapetalae</taxon>
        <taxon>asterids</taxon>
        <taxon>campanulids</taxon>
        <taxon>Asterales</taxon>
        <taxon>Asteraceae</taxon>
        <taxon>Carduoideae</taxon>
        <taxon>Cardueae</taxon>
        <taxon>Arctiinae</taxon>
        <taxon>Arctium</taxon>
    </lineage>
</organism>
<dbReference type="Proteomes" id="UP001055879">
    <property type="component" value="Linkage Group LG05"/>
</dbReference>
<protein>
    <submittedName>
        <fullName evidence="1">Uncharacterized protein</fullName>
    </submittedName>
</protein>
<comment type="caution">
    <text evidence="1">The sequence shown here is derived from an EMBL/GenBank/DDBJ whole genome shotgun (WGS) entry which is preliminary data.</text>
</comment>
<dbReference type="EMBL" id="CM042051">
    <property type="protein sequence ID" value="KAI3727590.1"/>
    <property type="molecule type" value="Genomic_DNA"/>
</dbReference>
<evidence type="ECO:0000313" key="2">
    <source>
        <dbReference type="Proteomes" id="UP001055879"/>
    </source>
</evidence>